<gene>
    <name evidence="2" type="ORF">San01_43610</name>
</gene>
<organism evidence="2 3">
    <name type="scientific">Streptomyces angustmyceticus</name>
    <dbReference type="NCBI Taxonomy" id="285578"/>
    <lineage>
        <taxon>Bacteria</taxon>
        <taxon>Bacillati</taxon>
        <taxon>Actinomycetota</taxon>
        <taxon>Actinomycetes</taxon>
        <taxon>Kitasatosporales</taxon>
        <taxon>Streptomycetaceae</taxon>
        <taxon>Streptomyces</taxon>
    </lineage>
</organism>
<keyword evidence="3" id="KW-1185">Reference proteome</keyword>
<keyword evidence="1" id="KW-1133">Transmembrane helix</keyword>
<dbReference type="GeneID" id="96752998"/>
<dbReference type="RefSeq" id="WP_223660102.1">
    <property type="nucleotide sequence ID" value="NZ_BLAG01000011.1"/>
</dbReference>
<evidence type="ECO:0000313" key="2">
    <source>
        <dbReference type="EMBL" id="GES31874.1"/>
    </source>
</evidence>
<dbReference type="Proteomes" id="UP000325598">
    <property type="component" value="Unassembled WGS sequence"/>
</dbReference>
<protein>
    <submittedName>
        <fullName evidence="2">Uncharacterized protein</fullName>
    </submittedName>
</protein>
<keyword evidence="1" id="KW-0812">Transmembrane</keyword>
<sequence>MDKGLRRMAGVALLVAGFALAGWLVFGAPHDWDGEARWARMALGLGAMGAISGSARLIFWQPEEEHDTEPGTDRI</sequence>
<reference evidence="2 3" key="1">
    <citation type="submission" date="2019-10" db="EMBL/GenBank/DDBJ databases">
        <title>Whole genome shotgun sequence of Streptomyces angustmyceticus NBRC 3934.</title>
        <authorList>
            <person name="Hosoyama A."/>
            <person name="Ichikawa N."/>
            <person name="Kimura A."/>
            <person name="Kitahashi Y."/>
            <person name="Komaki H."/>
            <person name="Uohara A."/>
        </authorList>
    </citation>
    <scope>NUCLEOTIDE SEQUENCE [LARGE SCALE GENOMIC DNA]</scope>
    <source>
        <strain evidence="2 3">NBRC 3934</strain>
    </source>
</reference>
<accession>A0A5J4LH96</accession>
<proteinExistence type="predicted"/>
<evidence type="ECO:0000313" key="3">
    <source>
        <dbReference type="Proteomes" id="UP000325598"/>
    </source>
</evidence>
<dbReference type="AlphaFoldDB" id="A0A5J4LH96"/>
<name>A0A5J4LH96_9ACTN</name>
<evidence type="ECO:0000256" key="1">
    <source>
        <dbReference type="SAM" id="Phobius"/>
    </source>
</evidence>
<comment type="caution">
    <text evidence="2">The sequence shown here is derived from an EMBL/GenBank/DDBJ whole genome shotgun (WGS) entry which is preliminary data.</text>
</comment>
<dbReference type="EMBL" id="BLAG01000011">
    <property type="protein sequence ID" value="GES31874.1"/>
    <property type="molecule type" value="Genomic_DNA"/>
</dbReference>
<keyword evidence="1" id="KW-0472">Membrane</keyword>
<feature type="transmembrane region" description="Helical" evidence="1">
    <location>
        <begin position="37"/>
        <end position="59"/>
    </location>
</feature>